<keyword evidence="4" id="KW-0963">Cytoplasm</keyword>
<dbReference type="EC" id="3.1.3.16" evidence="3"/>
<feature type="domain" description="Tyrosine-protein phosphatase" evidence="10">
    <location>
        <begin position="303"/>
        <end position="444"/>
    </location>
</feature>
<dbReference type="InterPro" id="IPR014876">
    <property type="entry name" value="DEK_C"/>
</dbReference>
<dbReference type="Pfam" id="PF00782">
    <property type="entry name" value="DSPc"/>
    <property type="match status" value="1"/>
</dbReference>
<dbReference type="EMBL" id="JAVFWL010000003">
    <property type="protein sequence ID" value="KAK6742694.1"/>
    <property type="molecule type" value="Genomic_DNA"/>
</dbReference>
<evidence type="ECO:0000256" key="3">
    <source>
        <dbReference type="ARBA" id="ARBA00013081"/>
    </source>
</evidence>
<dbReference type="Pfam" id="PF08766">
    <property type="entry name" value="DEK_C"/>
    <property type="match status" value="1"/>
</dbReference>
<evidence type="ECO:0000256" key="2">
    <source>
        <dbReference type="ARBA" id="ARBA00009580"/>
    </source>
</evidence>
<evidence type="ECO:0000259" key="11">
    <source>
        <dbReference type="PROSITE" id="PS50056"/>
    </source>
</evidence>
<dbReference type="SMART" id="SM00195">
    <property type="entry name" value="DSPc"/>
    <property type="match status" value="1"/>
</dbReference>
<accession>A0ABR1CWL4</accession>
<evidence type="ECO:0000256" key="4">
    <source>
        <dbReference type="ARBA" id="ARBA00022490"/>
    </source>
</evidence>
<evidence type="ECO:0000256" key="8">
    <source>
        <dbReference type="ARBA" id="ARBA00048336"/>
    </source>
</evidence>
<sequence length="558" mass="63203">MSLVQVQRSPSPSIGDESEVLDFDDSRCSSRNRSMSECYFAVRGAAVILPHSENSPTCSHGSANGAEIESHLQLMLRILRPQDKMSMAVRLQTQVADHVRYLAVVSTHDVDKLTLLIGMDYYKANMTIGVVLPLLWCSRVELAGDGGVAVYGSGSCSKADNALLFRPVSVQAMWFVFQSLHKELDGTRRETRRLREPASATEYYMDRISSPDFLCAQWQQSPLELDDEDDLKADTVRDHLSEEGKAKETLLRRELRQIMQSVDLDSVTSRDIREALAQRVGCVDGHKDFIDREMLVILGQMDKPSRIFPYLLLGTEWNASNWEELNQNNVGYILNMTREVDNFFPMHFKYVKISVPDEASTNLLNNWNLTYSFIKEAKESGKVCLVHCKKGISRSSSTVIAYAMKEYGWSLEHALAYVKKRRNCITPNKGFMEQLQTFAGVLEASRHRHAPQFNGHETVPTVSGARAHSASCIRAPRRVSSATDSVRFIIREFELRRRGAEDPQTFEKVLIPEISYETVPFVNLLLQMRLHALNALSVNSHDRVDEIGDVVYCLVKWV</sequence>
<dbReference type="InterPro" id="IPR043588">
    <property type="entry name" value="SSH-N"/>
</dbReference>
<protein>
    <recommendedName>
        <fullName evidence="3">protein-serine/threonine phosphatase</fullName>
        <ecNumber evidence="3">3.1.3.16</ecNumber>
    </recommendedName>
</protein>
<evidence type="ECO:0000256" key="7">
    <source>
        <dbReference type="ARBA" id="ARBA00023212"/>
    </source>
</evidence>
<dbReference type="InterPro" id="IPR029021">
    <property type="entry name" value="Prot-tyrosine_phosphatase-like"/>
</dbReference>
<evidence type="ECO:0000256" key="1">
    <source>
        <dbReference type="ARBA" id="ARBA00004245"/>
    </source>
</evidence>
<proteinExistence type="inferred from homology"/>
<keyword evidence="13" id="KW-1185">Reference proteome</keyword>
<dbReference type="Proteomes" id="UP001303046">
    <property type="component" value="Unassembled WGS sequence"/>
</dbReference>
<evidence type="ECO:0000256" key="5">
    <source>
        <dbReference type="ARBA" id="ARBA00022801"/>
    </source>
</evidence>
<reference evidence="12 13" key="1">
    <citation type="submission" date="2023-08" db="EMBL/GenBank/DDBJ databases">
        <title>A Necator americanus chromosomal reference genome.</title>
        <authorList>
            <person name="Ilik V."/>
            <person name="Petrzelkova K.J."/>
            <person name="Pardy F."/>
            <person name="Fuh T."/>
            <person name="Niatou-Singa F.S."/>
            <person name="Gouil Q."/>
            <person name="Baker L."/>
            <person name="Ritchie M.E."/>
            <person name="Jex A.R."/>
            <person name="Gazzola D."/>
            <person name="Li H."/>
            <person name="Toshio Fujiwara R."/>
            <person name="Zhan B."/>
            <person name="Aroian R.V."/>
            <person name="Pafco B."/>
            <person name="Schwarz E.M."/>
        </authorList>
    </citation>
    <scope>NUCLEOTIDE SEQUENCE [LARGE SCALE GENOMIC DNA]</scope>
    <source>
        <strain evidence="12 13">Aroian</strain>
        <tissue evidence="12">Whole animal</tissue>
    </source>
</reference>
<feature type="compositionally biased region" description="Polar residues" evidence="9">
    <location>
        <begin position="1"/>
        <end position="12"/>
    </location>
</feature>
<comment type="catalytic activity">
    <reaction evidence="8">
        <text>O-phospho-L-threonyl-[protein] + H2O = L-threonyl-[protein] + phosphate</text>
        <dbReference type="Rhea" id="RHEA:47004"/>
        <dbReference type="Rhea" id="RHEA-COMP:11060"/>
        <dbReference type="Rhea" id="RHEA-COMP:11605"/>
        <dbReference type="ChEBI" id="CHEBI:15377"/>
        <dbReference type="ChEBI" id="CHEBI:30013"/>
        <dbReference type="ChEBI" id="CHEBI:43474"/>
        <dbReference type="ChEBI" id="CHEBI:61977"/>
        <dbReference type="EC" id="3.1.3.16"/>
    </reaction>
</comment>
<dbReference type="PANTHER" id="PTHR45864:SF2">
    <property type="entry name" value="PROTEIN PHOSPHATASE SLINGSHOT"/>
    <property type="match status" value="1"/>
</dbReference>
<evidence type="ECO:0000313" key="13">
    <source>
        <dbReference type="Proteomes" id="UP001303046"/>
    </source>
</evidence>
<dbReference type="PROSITE" id="PS50054">
    <property type="entry name" value="TYR_PHOSPHATASE_DUAL"/>
    <property type="match status" value="1"/>
</dbReference>
<dbReference type="Pfam" id="PF23040">
    <property type="entry name" value="PH_SSH1-like_1st"/>
    <property type="match status" value="1"/>
</dbReference>
<comment type="similarity">
    <text evidence="2">Belongs to the protein-tyrosine phosphatase family.</text>
</comment>
<keyword evidence="5" id="KW-0378">Hydrolase</keyword>
<evidence type="ECO:0000313" key="12">
    <source>
        <dbReference type="EMBL" id="KAK6742694.1"/>
    </source>
</evidence>
<dbReference type="InterPro" id="IPR000340">
    <property type="entry name" value="Dual-sp_phosphatase_cat-dom"/>
</dbReference>
<name>A0ABR1CWL4_NECAM</name>
<dbReference type="PROSITE" id="PS50056">
    <property type="entry name" value="TYR_PHOSPHATASE_2"/>
    <property type="match status" value="1"/>
</dbReference>
<dbReference type="InterPro" id="IPR000387">
    <property type="entry name" value="Tyr_Pase_dom"/>
</dbReference>
<organism evidence="12 13">
    <name type="scientific">Necator americanus</name>
    <name type="common">Human hookworm</name>
    <dbReference type="NCBI Taxonomy" id="51031"/>
    <lineage>
        <taxon>Eukaryota</taxon>
        <taxon>Metazoa</taxon>
        <taxon>Ecdysozoa</taxon>
        <taxon>Nematoda</taxon>
        <taxon>Chromadorea</taxon>
        <taxon>Rhabditida</taxon>
        <taxon>Rhabditina</taxon>
        <taxon>Rhabditomorpha</taxon>
        <taxon>Strongyloidea</taxon>
        <taxon>Ancylostomatidae</taxon>
        <taxon>Bunostominae</taxon>
        <taxon>Necator</taxon>
    </lineage>
</organism>
<feature type="domain" description="Tyrosine specific protein phosphatases" evidence="11">
    <location>
        <begin position="364"/>
        <end position="422"/>
    </location>
</feature>
<dbReference type="InterPro" id="IPR016130">
    <property type="entry name" value="Tyr_Pase_AS"/>
</dbReference>
<dbReference type="PANTHER" id="PTHR45864">
    <property type="entry name" value="SLINGSHOT PROTEIN PHOSPHATASE HOMOLOG"/>
    <property type="match status" value="1"/>
</dbReference>
<dbReference type="InterPro" id="IPR043587">
    <property type="entry name" value="Phosphatase_SSH-like"/>
</dbReference>
<evidence type="ECO:0000256" key="9">
    <source>
        <dbReference type="SAM" id="MobiDB-lite"/>
    </source>
</evidence>
<comment type="caution">
    <text evidence="12">The sequence shown here is derived from an EMBL/GenBank/DDBJ whole genome shotgun (WGS) entry which is preliminary data.</text>
</comment>
<comment type="subcellular location">
    <subcellularLocation>
        <location evidence="1">Cytoplasm</location>
        <location evidence="1">Cytoskeleton</location>
    </subcellularLocation>
</comment>
<dbReference type="PROSITE" id="PS00383">
    <property type="entry name" value="TYR_PHOSPHATASE_1"/>
    <property type="match status" value="1"/>
</dbReference>
<dbReference type="Gene3D" id="3.90.190.10">
    <property type="entry name" value="Protein tyrosine phosphatase superfamily"/>
    <property type="match status" value="1"/>
</dbReference>
<keyword evidence="6" id="KW-0904">Protein phosphatase</keyword>
<dbReference type="SUPFAM" id="SSF52799">
    <property type="entry name" value="(Phosphotyrosine protein) phosphatases II"/>
    <property type="match status" value="1"/>
</dbReference>
<dbReference type="InterPro" id="IPR020422">
    <property type="entry name" value="TYR_PHOSPHATASE_DUAL_dom"/>
</dbReference>
<evidence type="ECO:0000259" key="10">
    <source>
        <dbReference type="PROSITE" id="PS50054"/>
    </source>
</evidence>
<feature type="region of interest" description="Disordered" evidence="9">
    <location>
        <begin position="1"/>
        <end position="27"/>
    </location>
</feature>
<evidence type="ECO:0000256" key="6">
    <source>
        <dbReference type="ARBA" id="ARBA00022912"/>
    </source>
</evidence>
<keyword evidence="7" id="KW-0206">Cytoskeleton</keyword>
<gene>
    <name evidence="12" type="primary">Necator_chrIII.g10902</name>
    <name evidence="12" type="ORF">RB195_010137</name>
</gene>